<protein>
    <submittedName>
        <fullName evidence="1">Uncharacterized protein</fullName>
    </submittedName>
</protein>
<sequence length="68" mass="7553">MEGIRVSGKITRSDPSGELEYAECFKDPTSLQLSLTHSHLHINNFGNFLSSWRLFLSSSGSSTLFCKS</sequence>
<comment type="caution">
    <text evidence="1">The sequence shown here is derived from an EMBL/GenBank/DDBJ whole genome shotgun (WGS) entry which is preliminary data.</text>
</comment>
<proteinExistence type="predicted"/>
<dbReference type="EMBL" id="NKCL01000072">
    <property type="protein sequence ID" value="RSL84172.1"/>
    <property type="molecule type" value="Genomic_DNA"/>
</dbReference>
<evidence type="ECO:0000313" key="2">
    <source>
        <dbReference type="Proteomes" id="UP000287972"/>
    </source>
</evidence>
<dbReference type="Proteomes" id="UP000287972">
    <property type="component" value="Unassembled WGS sequence"/>
</dbReference>
<accession>A0A428S2W7</accession>
<organism evidence="1 2">
    <name type="scientific">Fusarium floridanum</name>
    <dbReference type="NCBI Taxonomy" id="1325733"/>
    <lineage>
        <taxon>Eukaryota</taxon>
        <taxon>Fungi</taxon>
        <taxon>Dikarya</taxon>
        <taxon>Ascomycota</taxon>
        <taxon>Pezizomycotina</taxon>
        <taxon>Sordariomycetes</taxon>
        <taxon>Hypocreomycetidae</taxon>
        <taxon>Hypocreales</taxon>
        <taxon>Nectriaceae</taxon>
        <taxon>Fusarium</taxon>
        <taxon>Fusarium solani species complex</taxon>
    </lineage>
</organism>
<keyword evidence="2" id="KW-1185">Reference proteome</keyword>
<name>A0A428S2W7_9HYPO</name>
<gene>
    <name evidence="1" type="ORF">CEP51_004067</name>
</gene>
<evidence type="ECO:0000313" key="1">
    <source>
        <dbReference type="EMBL" id="RSL84172.1"/>
    </source>
</evidence>
<reference evidence="1 2" key="1">
    <citation type="submission" date="2017-06" db="EMBL/GenBank/DDBJ databases">
        <title>Comparative genomic analysis of Ambrosia Fusariam Clade fungi.</title>
        <authorList>
            <person name="Stajich J.E."/>
            <person name="Carrillo J."/>
            <person name="Kijimoto T."/>
            <person name="Eskalen A."/>
            <person name="O'Donnell K."/>
            <person name="Kasson M."/>
        </authorList>
    </citation>
    <scope>NUCLEOTIDE SEQUENCE [LARGE SCALE GENOMIC DNA]</scope>
    <source>
        <strain evidence="1 2">NRRL62606</strain>
    </source>
</reference>
<dbReference type="AlphaFoldDB" id="A0A428S2W7"/>